<dbReference type="InterPro" id="IPR004344">
    <property type="entry name" value="TTL/TTLL_fam"/>
</dbReference>
<protein>
    <submittedName>
        <fullName evidence="5">Ttll5 protein</fullName>
    </submittedName>
</protein>
<evidence type="ECO:0000313" key="6">
    <source>
        <dbReference type="Proteomes" id="UP000604046"/>
    </source>
</evidence>
<feature type="compositionally biased region" description="Basic and acidic residues" evidence="4">
    <location>
        <begin position="213"/>
        <end position="228"/>
    </location>
</feature>
<dbReference type="GO" id="GO:0015631">
    <property type="term" value="F:tubulin binding"/>
    <property type="evidence" value="ECO:0007669"/>
    <property type="project" value="TreeGrafter"/>
</dbReference>
<dbReference type="SUPFAM" id="SSF56059">
    <property type="entry name" value="Glutathione synthetase ATP-binding domain-like"/>
    <property type="match status" value="1"/>
</dbReference>
<dbReference type="GO" id="GO:0005524">
    <property type="term" value="F:ATP binding"/>
    <property type="evidence" value="ECO:0007669"/>
    <property type="project" value="UniProtKB-KW"/>
</dbReference>
<keyword evidence="3" id="KW-0067">ATP-binding</keyword>
<dbReference type="Pfam" id="PF03133">
    <property type="entry name" value="TTL"/>
    <property type="match status" value="1"/>
</dbReference>
<dbReference type="OrthoDB" id="428592at2759"/>
<feature type="compositionally biased region" description="Low complexity" evidence="4">
    <location>
        <begin position="95"/>
        <end position="108"/>
    </location>
</feature>
<gene>
    <name evidence="5" type="primary">Ttll5</name>
    <name evidence="5" type="ORF">SNAT2548_LOCUS32842</name>
</gene>
<evidence type="ECO:0000256" key="4">
    <source>
        <dbReference type="SAM" id="MobiDB-lite"/>
    </source>
</evidence>
<keyword evidence="6" id="KW-1185">Reference proteome</keyword>
<dbReference type="GO" id="GO:0000226">
    <property type="term" value="P:microtubule cytoskeleton organization"/>
    <property type="evidence" value="ECO:0007669"/>
    <property type="project" value="TreeGrafter"/>
</dbReference>
<dbReference type="PANTHER" id="PTHR12241:SF155">
    <property type="entry name" value="TUBULIN-TYROSINE LIGASE FAMILY PROTEIN"/>
    <property type="match status" value="1"/>
</dbReference>
<feature type="compositionally biased region" description="Low complexity" evidence="4">
    <location>
        <begin position="70"/>
        <end position="86"/>
    </location>
</feature>
<keyword evidence="2" id="KW-0547">Nucleotide-binding</keyword>
<feature type="compositionally biased region" description="Basic and acidic residues" evidence="4">
    <location>
        <begin position="369"/>
        <end position="380"/>
    </location>
</feature>
<dbReference type="GO" id="GO:0036064">
    <property type="term" value="C:ciliary basal body"/>
    <property type="evidence" value="ECO:0007669"/>
    <property type="project" value="TreeGrafter"/>
</dbReference>
<accession>A0A812UQ43</accession>
<dbReference type="PROSITE" id="PS51221">
    <property type="entry name" value="TTL"/>
    <property type="match status" value="1"/>
</dbReference>
<dbReference type="Proteomes" id="UP000604046">
    <property type="component" value="Unassembled WGS sequence"/>
</dbReference>
<keyword evidence="1" id="KW-0436">Ligase</keyword>
<dbReference type="GO" id="GO:0070740">
    <property type="term" value="F:tubulin-glutamic acid ligase activity"/>
    <property type="evidence" value="ECO:0007669"/>
    <property type="project" value="TreeGrafter"/>
</dbReference>
<sequence length="1099" mass="122308">MGRWDVVLPFLAPGRGSVPAGRRRDRSERLPNVEDIYDLLTSDLADLEDRLEEKLHNLVRVELGERRSARSPASSRSSFSARMSDAPDILPDLRPPSSSAARLSSPQLARPPQPSRAFKPTPVQFDFVIGTSSVKKAPKRKAKEPSEPKESKDTSRKAAPKKRGASGKAAAAREAAPSIPRTRARGSSRPVQRRQGEAPAEGYPQSPEVAPVRGEDRHEAADSNREEPDTPAAPIAPPTAGSSEAAMVQQADQNHWEAPGQEGEEQRPTAEPQRPESAKQVGEDSGGEVGDMQQEAEEQHVLPPKAPEDEDHEHHQHHDDHDDPEYLMDEARGSTARSCESPRSHEEFTHLDHAERAAHVISQNVSGPEHIEAEEGKVAEGEDSPMGSNRSNGNSCVSEASGEVVLGVDADVAVEARSESRLPDASYACGSAENIPPTSPQCSSPVGSRPDSASSPSTVFKDTEKTRTLVESEGCSPQVQGPSPRDGRDEAKETSAKVKIPKPRKPPLPHDALKAFPAKSAASRGYELEYVGLDPKLVEGGEVRKYHEVFQNFTDIFSWGRSSEVVPQKERYLRESLQLFAQFCNIIGSLEVQFTTKLGPADHSTPNATHQALNAMASRGAGLYGVFLKGIIDKMDAEASAVPRPLPVETDIYSLRYYKVVQNRTEVYDIVTRVFHRKDGWEELPHGLGLSNAWNLCWTWSKPKLDYSRLCVWQKVNHFPENKHLTRKDFLKRCIDRYTRTGSKLAQYFNICPKTFVLPKEYCLFIECFTKIAEENGDLEGSSPPSGRKPAPNMWIMKPAGSSRGRGIQVINDVSAVHYGELTIIQQYISDPFLLGDFKWDMRTYVTVTSFNPLEAFVYKDGFARFTTVPYNTSGDDIDNKFVHLTNSSIQRHNEEVFQSDESCRDLMRREEAVLGGTKISFPMLREKLEAMGIDWATVWARMIEVILKSLCMAEDFIPNQVNSFELFGYDLLMDSKMKVWLIEVNSSPSMGQEHLLDEHVKQPLISDTIDLVEPLEFDRRRLAEVLHRRVEKKAAAGAAGGRQQLDIDLHAVLKGQLPRKYGELPRHMGNYERIAPGEAWDNMVRTRSLLFNRVGAST</sequence>
<dbReference type="PANTHER" id="PTHR12241">
    <property type="entry name" value="TUBULIN POLYGLUTAMYLASE"/>
    <property type="match status" value="1"/>
</dbReference>
<feature type="compositionally biased region" description="Polar residues" evidence="4">
    <location>
        <begin position="440"/>
        <end position="460"/>
    </location>
</feature>
<feature type="compositionally biased region" description="Basic and acidic residues" evidence="4">
    <location>
        <begin position="143"/>
        <end position="156"/>
    </location>
</feature>
<feature type="compositionally biased region" description="Basic and acidic residues" evidence="4">
    <location>
        <begin position="485"/>
        <end position="496"/>
    </location>
</feature>
<reference evidence="5" key="1">
    <citation type="submission" date="2021-02" db="EMBL/GenBank/DDBJ databases">
        <authorList>
            <person name="Dougan E. K."/>
            <person name="Rhodes N."/>
            <person name="Thang M."/>
            <person name="Chan C."/>
        </authorList>
    </citation>
    <scope>NUCLEOTIDE SEQUENCE</scope>
</reference>
<feature type="compositionally biased region" description="Basic and acidic residues" evidence="4">
    <location>
        <begin position="312"/>
        <end position="321"/>
    </location>
</feature>
<dbReference type="Gene3D" id="3.30.470.20">
    <property type="entry name" value="ATP-grasp fold, B domain"/>
    <property type="match status" value="1"/>
</dbReference>
<evidence type="ECO:0000256" key="1">
    <source>
        <dbReference type="ARBA" id="ARBA00022598"/>
    </source>
</evidence>
<evidence type="ECO:0000256" key="2">
    <source>
        <dbReference type="ARBA" id="ARBA00022741"/>
    </source>
</evidence>
<dbReference type="EMBL" id="CAJNDS010002730">
    <property type="protein sequence ID" value="CAE7575755.1"/>
    <property type="molecule type" value="Genomic_DNA"/>
</dbReference>
<comment type="caution">
    <text evidence="5">The sequence shown here is derived from an EMBL/GenBank/DDBJ whole genome shotgun (WGS) entry which is preliminary data.</text>
</comment>
<feature type="compositionally biased region" description="Basic and acidic residues" evidence="4">
    <location>
        <begin position="461"/>
        <end position="470"/>
    </location>
</feature>
<name>A0A812UQ43_9DINO</name>
<feature type="compositionally biased region" description="Polar residues" evidence="4">
    <location>
        <begin position="386"/>
        <end position="398"/>
    </location>
</feature>
<feature type="region of interest" description="Disordered" evidence="4">
    <location>
        <begin position="418"/>
        <end position="512"/>
    </location>
</feature>
<evidence type="ECO:0000313" key="5">
    <source>
        <dbReference type="EMBL" id="CAE7575755.1"/>
    </source>
</evidence>
<feature type="compositionally biased region" description="Basic and acidic residues" evidence="4">
    <location>
        <begin position="340"/>
        <end position="358"/>
    </location>
</feature>
<feature type="region of interest" description="Disordered" evidence="4">
    <location>
        <begin position="62"/>
        <end position="398"/>
    </location>
</feature>
<feature type="compositionally biased region" description="Low complexity" evidence="4">
    <location>
        <begin position="166"/>
        <end position="178"/>
    </location>
</feature>
<feature type="compositionally biased region" description="Basic and acidic residues" evidence="4">
    <location>
        <begin position="264"/>
        <end position="277"/>
    </location>
</feature>
<proteinExistence type="predicted"/>
<organism evidence="5 6">
    <name type="scientific">Symbiodinium natans</name>
    <dbReference type="NCBI Taxonomy" id="878477"/>
    <lineage>
        <taxon>Eukaryota</taxon>
        <taxon>Sar</taxon>
        <taxon>Alveolata</taxon>
        <taxon>Dinophyceae</taxon>
        <taxon>Suessiales</taxon>
        <taxon>Symbiodiniaceae</taxon>
        <taxon>Symbiodinium</taxon>
    </lineage>
</organism>
<dbReference type="AlphaFoldDB" id="A0A812UQ43"/>
<evidence type="ECO:0000256" key="3">
    <source>
        <dbReference type="ARBA" id="ARBA00022840"/>
    </source>
</evidence>